<proteinExistence type="predicted"/>
<reference evidence="1" key="3">
    <citation type="submission" date="2025-09" db="UniProtKB">
        <authorList>
            <consortium name="Ensembl"/>
        </authorList>
    </citation>
    <scope>IDENTIFICATION</scope>
</reference>
<accession>A0A8C5YHD3</accession>
<reference evidence="1" key="2">
    <citation type="submission" date="2025-08" db="UniProtKB">
        <authorList>
            <consortium name="Ensembl"/>
        </authorList>
    </citation>
    <scope>IDENTIFICATION</scope>
</reference>
<protein>
    <submittedName>
        <fullName evidence="1">Uncharacterized protein</fullName>
    </submittedName>
</protein>
<name>A0A8C5YHD3_MICMU</name>
<keyword evidence="2" id="KW-1185">Reference proteome</keyword>
<organism evidence="1 2">
    <name type="scientific">Microcebus murinus</name>
    <name type="common">Gray mouse lemur</name>
    <name type="synonym">Lemur murinus</name>
    <dbReference type="NCBI Taxonomy" id="30608"/>
    <lineage>
        <taxon>Eukaryota</taxon>
        <taxon>Metazoa</taxon>
        <taxon>Chordata</taxon>
        <taxon>Craniata</taxon>
        <taxon>Vertebrata</taxon>
        <taxon>Euteleostomi</taxon>
        <taxon>Mammalia</taxon>
        <taxon>Eutheria</taxon>
        <taxon>Euarchontoglires</taxon>
        <taxon>Primates</taxon>
        <taxon>Strepsirrhini</taxon>
        <taxon>Lemuriformes</taxon>
        <taxon>Cheirogaleidae</taxon>
        <taxon>Microcebus</taxon>
    </lineage>
</organism>
<sequence length="95" mass="10367">MFHRGSLLTGSPQDLHALACQPHSLNCLPALTHPGDSTCLLVNPKHFLCVTCFPTVGRLSFCLRKADIYSATLCCKPLEITHYWGGGAGCHETRE</sequence>
<evidence type="ECO:0000313" key="1">
    <source>
        <dbReference type="Ensembl" id="ENSMICP00000051488.1"/>
    </source>
</evidence>
<dbReference type="GeneTree" id="ENSGT00910000147226"/>
<dbReference type="AlphaFoldDB" id="A0A8C5YHD3"/>
<dbReference type="Proteomes" id="UP000694394">
    <property type="component" value="Chromosome 1"/>
</dbReference>
<reference evidence="1" key="1">
    <citation type="submission" date="2016-12" db="EMBL/GenBank/DDBJ databases">
        <title>Mouse lemur reference genome and diversity panel.</title>
        <authorList>
            <person name="Harris R."/>
            <person name="Larsen P."/>
            <person name="Liu Y."/>
            <person name="Hughes D.S."/>
            <person name="Murali S."/>
            <person name="Raveendran M."/>
            <person name="Korchina V."/>
            <person name="Wang M."/>
            <person name="Jhangiani S."/>
            <person name="Bandaranaike D."/>
            <person name="Bellair M."/>
            <person name="Blankenburg K."/>
            <person name="Chao H."/>
            <person name="Dahdouli M."/>
            <person name="Dinh H."/>
            <person name="Doddapaneni H."/>
            <person name="English A."/>
            <person name="Firestine M."/>
            <person name="Gnanaolivu R."/>
            <person name="Gross S."/>
            <person name="Hernandez B."/>
            <person name="Javaid M."/>
            <person name="Jayaseelan J."/>
            <person name="Jones J."/>
            <person name="Khan Z."/>
            <person name="Kovar C."/>
            <person name="Kurapati P."/>
            <person name="Le B."/>
            <person name="Lee S."/>
            <person name="Li M."/>
            <person name="Mathew T."/>
            <person name="Narasimhan A."/>
            <person name="Ngo D."/>
            <person name="Nguyen L."/>
            <person name="Okwuonu G."/>
            <person name="Ongeri F."/>
            <person name="Osuji N."/>
            <person name="Pu L.-L."/>
            <person name="Puazo M."/>
            <person name="Quiroz J."/>
            <person name="Raj R."/>
            <person name="Rajbhandari K."/>
            <person name="Reid J.G."/>
            <person name="Santibanez J."/>
            <person name="Sexton D."/>
            <person name="Skinner E."/>
            <person name="Vee V."/>
            <person name="Weissenberger G."/>
            <person name="Wu Y."/>
            <person name="Xin Y."/>
            <person name="Han Y."/>
            <person name="Campbell C."/>
            <person name="Brown A."/>
            <person name="Sullivan B."/>
            <person name="Shelton J."/>
            <person name="Brown S."/>
            <person name="Dudchenko O."/>
            <person name="Machol I."/>
            <person name="Durand N."/>
            <person name="Shamim M."/>
            <person name="Lieberman A."/>
            <person name="Muzny D.M."/>
            <person name="Richards S."/>
            <person name="Yoder A."/>
            <person name="Worley K.C."/>
            <person name="Rogers J."/>
            <person name="Gibbs R.A."/>
        </authorList>
    </citation>
    <scope>NUCLEOTIDE SEQUENCE [LARGE SCALE GENOMIC DNA]</scope>
</reference>
<evidence type="ECO:0000313" key="2">
    <source>
        <dbReference type="Proteomes" id="UP000694394"/>
    </source>
</evidence>
<dbReference type="EMBL" id="ABDC03000094">
    <property type="status" value="NOT_ANNOTATED_CDS"/>
    <property type="molecule type" value="Genomic_DNA"/>
</dbReference>
<dbReference type="Ensembl" id="ENSMICT00000072600.1">
    <property type="protein sequence ID" value="ENSMICP00000051488.1"/>
    <property type="gene ID" value="ENSMICG00000049245.1"/>
</dbReference>